<dbReference type="EMBL" id="BAABDM010000004">
    <property type="protein sequence ID" value="GAA4097873.1"/>
    <property type="molecule type" value="Genomic_DNA"/>
</dbReference>
<dbReference type="CDD" id="cd04301">
    <property type="entry name" value="NAT_SF"/>
    <property type="match status" value="1"/>
</dbReference>
<keyword evidence="1" id="KW-0808">Transferase</keyword>
<dbReference type="PROSITE" id="PS51186">
    <property type="entry name" value="GNAT"/>
    <property type="match status" value="1"/>
</dbReference>
<gene>
    <name evidence="4" type="ORF">GCM10022414_23310</name>
</gene>
<name>A0ABP7WVZ2_9GAMM</name>
<accession>A0ABP7WVZ2</accession>
<evidence type="ECO:0000313" key="4">
    <source>
        <dbReference type="EMBL" id="GAA4097873.1"/>
    </source>
</evidence>
<evidence type="ECO:0000256" key="2">
    <source>
        <dbReference type="ARBA" id="ARBA00023315"/>
    </source>
</evidence>
<evidence type="ECO:0000256" key="1">
    <source>
        <dbReference type="ARBA" id="ARBA00022679"/>
    </source>
</evidence>
<dbReference type="PANTHER" id="PTHR43420">
    <property type="entry name" value="ACETYLTRANSFERASE"/>
    <property type="match status" value="1"/>
</dbReference>
<sequence>MDHTKRMMIEIADYQDPCHRAGIIKLMTAYALDPMGGGEALSDDVLNNLCDALAGEAGAVTLLAFDKAKPVALLTALRGFSTFKCQPLLNIHDVMVLPEYRGQGLSVQMIAKLEDYARSRNYCKLTLEVLANNAVAQRVYRHCGFAPYELDPLQGAATFWQKSLA</sequence>
<evidence type="ECO:0000313" key="5">
    <source>
        <dbReference type="Proteomes" id="UP001500392"/>
    </source>
</evidence>
<proteinExistence type="predicted"/>
<dbReference type="InterPro" id="IPR000182">
    <property type="entry name" value="GNAT_dom"/>
</dbReference>
<dbReference type="SUPFAM" id="SSF55729">
    <property type="entry name" value="Acyl-CoA N-acyltransferases (Nat)"/>
    <property type="match status" value="1"/>
</dbReference>
<keyword evidence="2" id="KW-0012">Acyltransferase</keyword>
<dbReference type="RefSeq" id="WP_344936105.1">
    <property type="nucleotide sequence ID" value="NZ_BAABDM010000004.1"/>
</dbReference>
<dbReference type="InterPro" id="IPR016181">
    <property type="entry name" value="Acyl_CoA_acyltransferase"/>
</dbReference>
<keyword evidence="5" id="KW-1185">Reference proteome</keyword>
<protein>
    <submittedName>
        <fullName evidence="4">GNAT family N-acetyltransferase</fullName>
    </submittedName>
</protein>
<dbReference type="InterPro" id="IPR050680">
    <property type="entry name" value="YpeA/RimI_acetyltransf"/>
</dbReference>
<dbReference type="Pfam" id="PF00583">
    <property type="entry name" value="Acetyltransf_1"/>
    <property type="match status" value="1"/>
</dbReference>
<evidence type="ECO:0000259" key="3">
    <source>
        <dbReference type="PROSITE" id="PS51186"/>
    </source>
</evidence>
<feature type="domain" description="N-acetyltransferase" evidence="3">
    <location>
        <begin position="9"/>
        <end position="165"/>
    </location>
</feature>
<dbReference type="Gene3D" id="3.40.630.30">
    <property type="match status" value="1"/>
</dbReference>
<organism evidence="4 5">
    <name type="scientific">Zhongshania borealis</name>
    <dbReference type="NCBI Taxonomy" id="889488"/>
    <lineage>
        <taxon>Bacteria</taxon>
        <taxon>Pseudomonadati</taxon>
        <taxon>Pseudomonadota</taxon>
        <taxon>Gammaproteobacteria</taxon>
        <taxon>Cellvibrionales</taxon>
        <taxon>Spongiibacteraceae</taxon>
        <taxon>Zhongshania</taxon>
    </lineage>
</organism>
<dbReference type="Proteomes" id="UP001500392">
    <property type="component" value="Unassembled WGS sequence"/>
</dbReference>
<reference evidence="5" key="1">
    <citation type="journal article" date="2019" name="Int. J. Syst. Evol. Microbiol.">
        <title>The Global Catalogue of Microorganisms (GCM) 10K type strain sequencing project: providing services to taxonomists for standard genome sequencing and annotation.</title>
        <authorList>
            <consortium name="The Broad Institute Genomics Platform"/>
            <consortium name="The Broad Institute Genome Sequencing Center for Infectious Disease"/>
            <person name="Wu L."/>
            <person name="Ma J."/>
        </authorList>
    </citation>
    <scope>NUCLEOTIDE SEQUENCE [LARGE SCALE GENOMIC DNA]</scope>
    <source>
        <strain evidence="5">JCM 17304</strain>
    </source>
</reference>
<comment type="caution">
    <text evidence="4">The sequence shown here is derived from an EMBL/GenBank/DDBJ whole genome shotgun (WGS) entry which is preliminary data.</text>
</comment>